<dbReference type="EMBL" id="CYYP01000002">
    <property type="protein sequence ID" value="CUN54696.1"/>
    <property type="molecule type" value="Genomic_DNA"/>
</dbReference>
<protein>
    <submittedName>
        <fullName evidence="9">Multiple resistance and pH homeostasis protein A</fullName>
    </submittedName>
</protein>
<reference evidence="9 10" key="1">
    <citation type="submission" date="2015-09" db="EMBL/GenBank/DDBJ databases">
        <authorList>
            <consortium name="Pathogen Informatics"/>
        </authorList>
    </citation>
    <scope>NUCLEOTIDE SEQUENCE [LARGE SCALE GENOMIC DNA]</scope>
    <source>
        <strain evidence="9 10">2789STDY5608823</strain>
    </source>
</reference>
<dbReference type="GO" id="GO:0016020">
    <property type="term" value="C:membrane"/>
    <property type="evidence" value="ECO:0007669"/>
    <property type="project" value="UniProtKB-SubCell"/>
</dbReference>
<gene>
    <name evidence="9" type="primary">mrpA_1</name>
    <name evidence="9" type="ORF">ERS852381_00368</name>
</gene>
<feature type="transmembrane region" description="Helical" evidence="6">
    <location>
        <begin position="435"/>
        <end position="456"/>
    </location>
</feature>
<dbReference type="Pfam" id="PF00146">
    <property type="entry name" value="NADHdh"/>
    <property type="match status" value="1"/>
</dbReference>
<feature type="transmembrane region" description="Helical" evidence="6">
    <location>
        <begin position="629"/>
        <end position="649"/>
    </location>
</feature>
<dbReference type="PRINTS" id="PR01434">
    <property type="entry name" value="NADHDHGNASE5"/>
</dbReference>
<feature type="transmembrane region" description="Helical" evidence="6">
    <location>
        <begin position="6"/>
        <end position="23"/>
    </location>
</feature>
<dbReference type="RefSeq" id="WP_055285358.1">
    <property type="nucleotide sequence ID" value="NZ_CYYP01000002.1"/>
</dbReference>
<feature type="transmembrane region" description="Helical" evidence="6">
    <location>
        <begin position="198"/>
        <end position="215"/>
    </location>
</feature>
<organism evidence="9 10">
    <name type="scientific">Collinsella aerofaciens</name>
    <dbReference type="NCBI Taxonomy" id="74426"/>
    <lineage>
        <taxon>Bacteria</taxon>
        <taxon>Bacillati</taxon>
        <taxon>Actinomycetota</taxon>
        <taxon>Coriobacteriia</taxon>
        <taxon>Coriobacteriales</taxon>
        <taxon>Coriobacteriaceae</taxon>
        <taxon>Collinsella</taxon>
    </lineage>
</organism>
<feature type="transmembrane region" description="Helical" evidence="6">
    <location>
        <begin position="735"/>
        <end position="752"/>
    </location>
</feature>
<feature type="transmembrane region" description="Helical" evidence="6">
    <location>
        <begin position="332"/>
        <end position="354"/>
    </location>
</feature>
<feature type="transmembrane region" description="Helical" evidence="6">
    <location>
        <begin position="268"/>
        <end position="287"/>
    </location>
</feature>
<accession>A0A173XUT7</accession>
<dbReference type="PANTHER" id="PTHR43373:SF1">
    <property type="entry name" value="NA(+)_H(+) ANTIPORTER SUBUNIT A"/>
    <property type="match status" value="1"/>
</dbReference>
<evidence type="ECO:0000256" key="1">
    <source>
        <dbReference type="ARBA" id="ARBA00004127"/>
    </source>
</evidence>
<feature type="transmembrane region" description="Helical" evidence="6">
    <location>
        <begin position="30"/>
        <end position="51"/>
    </location>
</feature>
<feature type="transmembrane region" description="Helical" evidence="6">
    <location>
        <begin position="881"/>
        <end position="900"/>
    </location>
</feature>
<feature type="domain" description="NADH-Ubiquinone oxidoreductase (complex I) chain 5 N-terminal" evidence="8">
    <location>
        <begin position="123"/>
        <end position="154"/>
    </location>
</feature>
<dbReference type="InterPro" id="IPR050616">
    <property type="entry name" value="CPA3_Na-H_Antiporter_A"/>
</dbReference>
<feature type="transmembrane region" description="Helical" evidence="6">
    <location>
        <begin position="559"/>
        <end position="577"/>
    </location>
</feature>
<feature type="transmembrane region" description="Helical" evidence="6">
    <location>
        <begin position="935"/>
        <end position="956"/>
    </location>
</feature>
<evidence type="ECO:0000256" key="4">
    <source>
        <dbReference type="ARBA" id="ARBA00023136"/>
    </source>
</evidence>
<name>A0A173XUT7_9ACTN</name>
<feature type="transmembrane region" description="Helical" evidence="6">
    <location>
        <begin position="96"/>
        <end position="116"/>
    </location>
</feature>
<dbReference type="AlphaFoldDB" id="A0A173XUT7"/>
<feature type="transmembrane region" description="Helical" evidence="6">
    <location>
        <begin position="128"/>
        <end position="149"/>
    </location>
</feature>
<comment type="subcellular location">
    <subcellularLocation>
        <location evidence="1">Endomembrane system</location>
        <topology evidence="1">Multi-pass membrane protein</topology>
    </subcellularLocation>
    <subcellularLocation>
        <location evidence="5">Membrane</location>
        <topology evidence="5">Multi-pass membrane protein</topology>
    </subcellularLocation>
</comment>
<dbReference type="InterPro" id="IPR001750">
    <property type="entry name" value="ND/Mrp_TM"/>
</dbReference>
<feature type="transmembrane region" description="Helical" evidence="6">
    <location>
        <begin position="294"/>
        <end position="312"/>
    </location>
</feature>
<feature type="transmembrane region" description="Helical" evidence="6">
    <location>
        <begin position="824"/>
        <end position="844"/>
    </location>
</feature>
<evidence type="ECO:0000259" key="8">
    <source>
        <dbReference type="Pfam" id="PF00662"/>
    </source>
</evidence>
<dbReference type="Proteomes" id="UP000095468">
    <property type="component" value="Unassembled WGS sequence"/>
</dbReference>
<evidence type="ECO:0000313" key="9">
    <source>
        <dbReference type="EMBL" id="CUN54696.1"/>
    </source>
</evidence>
<dbReference type="PANTHER" id="PTHR43373">
    <property type="entry name" value="NA(+)/H(+) ANTIPORTER SUBUNIT"/>
    <property type="match status" value="1"/>
</dbReference>
<feature type="transmembrane region" description="Helical" evidence="6">
    <location>
        <begin position="462"/>
        <end position="488"/>
    </location>
</feature>
<evidence type="ECO:0000256" key="5">
    <source>
        <dbReference type="RuleBase" id="RU000320"/>
    </source>
</evidence>
<feature type="transmembrane region" description="Helical" evidence="6">
    <location>
        <begin position="366"/>
        <end position="385"/>
    </location>
</feature>
<keyword evidence="4 6" id="KW-0472">Membrane</keyword>
<feature type="transmembrane region" description="Helical" evidence="6">
    <location>
        <begin position="227"/>
        <end position="248"/>
    </location>
</feature>
<evidence type="ECO:0000256" key="3">
    <source>
        <dbReference type="ARBA" id="ARBA00022989"/>
    </source>
</evidence>
<dbReference type="Pfam" id="PF00662">
    <property type="entry name" value="Proton_antipo_N"/>
    <property type="match status" value="1"/>
</dbReference>
<keyword evidence="3 6" id="KW-1133">Transmembrane helix</keyword>
<evidence type="ECO:0000256" key="2">
    <source>
        <dbReference type="ARBA" id="ARBA00022692"/>
    </source>
</evidence>
<dbReference type="InterPro" id="IPR001694">
    <property type="entry name" value="NADH_UbQ_OxRdtase_su1/FPO"/>
</dbReference>
<feature type="transmembrane region" description="Helical" evidence="6">
    <location>
        <begin position="669"/>
        <end position="692"/>
    </location>
</feature>
<evidence type="ECO:0000313" key="10">
    <source>
        <dbReference type="Proteomes" id="UP000095468"/>
    </source>
</evidence>
<feature type="transmembrane region" description="Helical" evidence="6">
    <location>
        <begin position="906"/>
        <end position="923"/>
    </location>
</feature>
<dbReference type="InterPro" id="IPR001516">
    <property type="entry name" value="Proton_antipo_N"/>
</dbReference>
<feature type="transmembrane region" description="Helical" evidence="6">
    <location>
        <begin position="63"/>
        <end position="84"/>
    </location>
</feature>
<feature type="transmembrane region" description="Helical" evidence="6">
    <location>
        <begin position="175"/>
        <end position="192"/>
    </location>
</feature>
<feature type="transmembrane region" description="Helical" evidence="6">
    <location>
        <begin position="391"/>
        <end position="414"/>
    </location>
</feature>
<keyword evidence="2 5" id="KW-0812">Transmembrane</keyword>
<evidence type="ECO:0000259" key="7">
    <source>
        <dbReference type="Pfam" id="PF00361"/>
    </source>
</evidence>
<feature type="domain" description="NADH:quinone oxidoreductase/Mrp antiporter transmembrane" evidence="7">
    <location>
        <begin position="194"/>
        <end position="481"/>
    </location>
</feature>
<evidence type="ECO:0000256" key="6">
    <source>
        <dbReference type="SAM" id="Phobius"/>
    </source>
</evidence>
<dbReference type="Pfam" id="PF00361">
    <property type="entry name" value="Proton_antipo_M"/>
    <property type="match status" value="1"/>
</dbReference>
<sequence length="960" mass="103484">MTLLYFLTLFPLVPALGMLLARGDRARDAVGLIGSGIIMAVTVVVAVMFFGTGPQSFEVAPGTSHVLSIISSAIDVILCAVILYNAYKYRNALTTVFGIVQLVGSLAFAAMTLPAAEAVTATPLYLDYMSVIMVLAVGIVGSLICVYALGYMKDFQAHDEHEAALRGQTAPDRRPQFLALMFLFLSAMFVIVTSDNLEWLFCGWEITTVCSFLMIGYTRTPEAIKNAFTQIILNMLGGIAFLVGLMYLHVNGMPLTISGMIKLSGAGTAQSALLVMPVILLSLAALTKAAQMPFHTWLLGAMVAPTPTSALLHSSTMVKAGVFLMVKLSPLYAIYPVTGFMVTSVGAITFLLAALMAISQSNAKRVLAYSTISNLGLISACLGVGAPEAVWAAIFLILFHTVAKSLLFLCVGTAEHHIGSRNIEDMDGMFSRMPHLTRLMMLGIMGMFVAPFGMLVSKWGALVAFAQTGNVLMIMVLAFGSAATFYFWGKWLAKLSGVDPTAQNVEVNVHKTEWMALNTIAALLILCCVAFPVISSGLVSPYLAMVFGRVPYVIGKDAMYLMVVIVAFIAVVLLTSFRVSNKPHVNVYLSGVGTDKYRHFRGSMGHEVKAEKRNWYSEDALGEKRIGPAGSVVCCSIILFALLCCAWIGPERLAMSAPSVLRGKYFEGSGVVGIFIGTVAFALVAPLVGGLIDGLDRKLSARMQGRVGPRLLQPFYDVAKLLRKAPASVNTMDDTYMACALIFTVVGGGIFVSGSNTLLCAFMVTLAAIFVVLASASTQSPFAQVGADRELLQVMSYEPAVLLMSVGLYLVTDSFDSIAVTGQSAPIIVYSAPIFLALLAVLTIKLRKSPFDLSYSHHAHQEIVQGVATEMSGGTLAKMTLMHWCETVLFLMWVGMFFVWNNPVSWVVALVVMAATYFVEVLIDNTFARSTWRSCFRLGWGVALVFGLLNLMPILVDVFI</sequence>
<feature type="transmembrane region" description="Helical" evidence="6">
    <location>
        <begin position="520"/>
        <end position="539"/>
    </location>
</feature>
<dbReference type="GO" id="GO:0012505">
    <property type="term" value="C:endomembrane system"/>
    <property type="evidence" value="ECO:0007669"/>
    <property type="project" value="UniProtKB-SubCell"/>
</dbReference>
<proteinExistence type="predicted"/>